<proteinExistence type="predicted"/>
<dbReference type="EMBL" id="AP014961">
    <property type="protein sequence ID" value="BAS93211.1"/>
    <property type="molecule type" value="Genomic_DNA"/>
</dbReference>
<evidence type="ECO:0000313" key="2">
    <source>
        <dbReference type="Proteomes" id="UP000059680"/>
    </source>
</evidence>
<keyword evidence="2" id="KW-1185">Reference proteome</keyword>
<dbReference type="InParanoid" id="A0A0P0WKJ5"/>
<protein>
    <submittedName>
        <fullName evidence="1">Os05g0298800 protein</fullName>
    </submittedName>
</protein>
<name>A0A0P0WKJ5_ORYSJ</name>
<dbReference type="Gramene" id="Os05t0298800-00">
    <property type="protein sequence ID" value="Os05t0298800-00"/>
    <property type="gene ID" value="Os05g0298800"/>
</dbReference>
<reference evidence="1 2" key="2">
    <citation type="journal article" date="2013" name="Plant Cell Physiol.">
        <title>Rice Annotation Project Database (RAP-DB): an integrative and interactive database for rice genomics.</title>
        <authorList>
            <person name="Sakai H."/>
            <person name="Lee S.S."/>
            <person name="Tanaka T."/>
            <person name="Numa H."/>
            <person name="Kim J."/>
            <person name="Kawahara Y."/>
            <person name="Wakimoto H."/>
            <person name="Yang C.C."/>
            <person name="Iwamoto M."/>
            <person name="Abe T."/>
            <person name="Yamada Y."/>
            <person name="Muto A."/>
            <person name="Inokuchi H."/>
            <person name="Ikemura T."/>
            <person name="Matsumoto T."/>
            <person name="Sasaki T."/>
            <person name="Itoh T."/>
        </authorList>
    </citation>
    <scope>NUCLEOTIDE SEQUENCE [LARGE SCALE GENOMIC DNA]</scope>
    <source>
        <strain evidence="2">cv. Nipponbare</strain>
    </source>
</reference>
<reference evidence="1 2" key="3">
    <citation type="journal article" date="2013" name="Rice">
        <title>Improvement of the Oryza sativa Nipponbare reference genome using next generation sequence and optical map data.</title>
        <authorList>
            <person name="Kawahara Y."/>
            <person name="de la Bastide M."/>
            <person name="Hamilton J.P."/>
            <person name="Kanamori H."/>
            <person name="McCombie W.R."/>
            <person name="Ouyang S."/>
            <person name="Schwartz D.C."/>
            <person name="Tanaka T."/>
            <person name="Wu J."/>
            <person name="Zhou S."/>
            <person name="Childs K.L."/>
            <person name="Davidson R.M."/>
            <person name="Lin H."/>
            <person name="Quesada-Ocampo L."/>
            <person name="Vaillancourt B."/>
            <person name="Sakai H."/>
            <person name="Lee S.S."/>
            <person name="Kim J."/>
            <person name="Numa H."/>
            <person name="Itoh T."/>
            <person name="Buell C.R."/>
            <person name="Matsumoto T."/>
        </authorList>
    </citation>
    <scope>NUCLEOTIDE SEQUENCE [LARGE SCALE GENOMIC DNA]</scope>
    <source>
        <strain evidence="2">cv. Nipponbare</strain>
    </source>
</reference>
<evidence type="ECO:0000313" key="1">
    <source>
        <dbReference type="EMBL" id="BAS93211.1"/>
    </source>
</evidence>
<sequence length="350" mass="37836">QIQLERIIPFLHGERLEHLPRRRRHLRDVRAVEAPELETAIAVDNAARVRPPLPLELEEPLPGLVDGAVGVDEVGVPAPHLPLHEPPEHDALHGRVRVRLAQHHLQVVGAEPHVGLAHVQLGDPDGRAARRGELVQRGADDLPGHRAVHVPLHPDPAHRRAAAPQRVHQLDVLLRRRVGVVPTQDVVVVDEEPRGRVQPRGLAEHERRDAVSQPVAVEAAVQHLVVDVVVAEPAGVAGQEAVEAALHRGGEVVAAEVLDPLLHVAVDGPEDAVAARRLAVAVAEVEQLVGVAVVDLPALRLRRVPLELVLEDGPVEVLAEEVDELGVSDGRLVDAGSEREAILQQLRHAD</sequence>
<reference evidence="2" key="1">
    <citation type="journal article" date="2005" name="Nature">
        <title>The map-based sequence of the rice genome.</title>
        <authorList>
            <consortium name="International rice genome sequencing project (IRGSP)"/>
            <person name="Matsumoto T."/>
            <person name="Wu J."/>
            <person name="Kanamori H."/>
            <person name="Katayose Y."/>
            <person name="Fujisawa M."/>
            <person name="Namiki N."/>
            <person name="Mizuno H."/>
            <person name="Yamamoto K."/>
            <person name="Antonio B.A."/>
            <person name="Baba T."/>
            <person name="Sakata K."/>
            <person name="Nagamura Y."/>
            <person name="Aoki H."/>
            <person name="Arikawa K."/>
            <person name="Arita K."/>
            <person name="Bito T."/>
            <person name="Chiden Y."/>
            <person name="Fujitsuka N."/>
            <person name="Fukunaka R."/>
            <person name="Hamada M."/>
            <person name="Harada C."/>
            <person name="Hayashi A."/>
            <person name="Hijishita S."/>
            <person name="Honda M."/>
            <person name="Hosokawa S."/>
            <person name="Ichikawa Y."/>
            <person name="Idonuma A."/>
            <person name="Iijima M."/>
            <person name="Ikeda M."/>
            <person name="Ikeno M."/>
            <person name="Ito K."/>
            <person name="Ito S."/>
            <person name="Ito T."/>
            <person name="Ito Y."/>
            <person name="Ito Y."/>
            <person name="Iwabuchi A."/>
            <person name="Kamiya K."/>
            <person name="Karasawa W."/>
            <person name="Kurita K."/>
            <person name="Katagiri S."/>
            <person name="Kikuta A."/>
            <person name="Kobayashi H."/>
            <person name="Kobayashi N."/>
            <person name="Machita K."/>
            <person name="Maehara T."/>
            <person name="Masukawa M."/>
            <person name="Mizubayashi T."/>
            <person name="Mukai Y."/>
            <person name="Nagasaki H."/>
            <person name="Nagata Y."/>
            <person name="Naito S."/>
            <person name="Nakashima M."/>
            <person name="Nakama Y."/>
            <person name="Nakamichi Y."/>
            <person name="Nakamura M."/>
            <person name="Meguro A."/>
            <person name="Negishi M."/>
            <person name="Ohta I."/>
            <person name="Ohta T."/>
            <person name="Okamoto M."/>
            <person name="Ono N."/>
            <person name="Saji S."/>
            <person name="Sakaguchi M."/>
            <person name="Sakai K."/>
            <person name="Shibata M."/>
            <person name="Shimokawa T."/>
            <person name="Song J."/>
            <person name="Takazaki Y."/>
            <person name="Terasawa K."/>
            <person name="Tsugane M."/>
            <person name="Tsuji K."/>
            <person name="Ueda S."/>
            <person name="Waki K."/>
            <person name="Yamagata H."/>
            <person name="Yamamoto M."/>
            <person name="Yamamoto S."/>
            <person name="Yamane H."/>
            <person name="Yoshiki S."/>
            <person name="Yoshihara R."/>
            <person name="Yukawa K."/>
            <person name="Zhong H."/>
            <person name="Yano M."/>
            <person name="Yuan Q."/>
            <person name="Ouyang S."/>
            <person name="Liu J."/>
            <person name="Jones K.M."/>
            <person name="Gansberger K."/>
            <person name="Moffat K."/>
            <person name="Hill J."/>
            <person name="Bera J."/>
            <person name="Fadrosh D."/>
            <person name="Jin S."/>
            <person name="Johri S."/>
            <person name="Kim M."/>
            <person name="Overton L."/>
            <person name="Reardon M."/>
            <person name="Tsitrin T."/>
            <person name="Vuong H."/>
            <person name="Weaver B."/>
            <person name="Ciecko A."/>
            <person name="Tallon L."/>
            <person name="Jackson J."/>
            <person name="Pai G."/>
            <person name="Aken S.V."/>
            <person name="Utterback T."/>
            <person name="Reidmuller S."/>
            <person name="Feldblyum T."/>
            <person name="Hsiao J."/>
            <person name="Zismann V."/>
            <person name="Iobst S."/>
            <person name="de Vazeille A.R."/>
            <person name="Buell C.R."/>
            <person name="Ying K."/>
            <person name="Li Y."/>
            <person name="Lu T."/>
            <person name="Huang Y."/>
            <person name="Zhao Q."/>
            <person name="Feng Q."/>
            <person name="Zhang L."/>
            <person name="Zhu J."/>
            <person name="Weng Q."/>
            <person name="Mu J."/>
            <person name="Lu Y."/>
            <person name="Fan D."/>
            <person name="Liu Y."/>
            <person name="Guan J."/>
            <person name="Zhang Y."/>
            <person name="Yu S."/>
            <person name="Liu X."/>
            <person name="Zhang Y."/>
            <person name="Hong G."/>
            <person name="Han B."/>
            <person name="Choisne N."/>
            <person name="Demange N."/>
            <person name="Orjeda G."/>
            <person name="Samain S."/>
            <person name="Cattolico L."/>
            <person name="Pelletier E."/>
            <person name="Couloux A."/>
            <person name="Segurens B."/>
            <person name="Wincker P."/>
            <person name="D'Hont A."/>
            <person name="Scarpelli C."/>
            <person name="Weissenbach J."/>
            <person name="Salanoubat M."/>
            <person name="Quetier F."/>
            <person name="Yu Y."/>
            <person name="Kim H.R."/>
            <person name="Rambo T."/>
            <person name="Currie J."/>
            <person name="Collura K."/>
            <person name="Luo M."/>
            <person name="Yang T."/>
            <person name="Ammiraju J.S.S."/>
            <person name="Engler F."/>
            <person name="Soderlund C."/>
            <person name="Wing R.A."/>
            <person name="Palmer L.E."/>
            <person name="de la Bastide M."/>
            <person name="Spiegel L."/>
            <person name="Nascimento L."/>
            <person name="Zutavern T."/>
            <person name="O'Shaughnessy A."/>
            <person name="Dike S."/>
            <person name="Dedhia N."/>
            <person name="Preston R."/>
            <person name="Balija V."/>
            <person name="McCombie W.R."/>
            <person name="Chow T."/>
            <person name="Chen H."/>
            <person name="Chung M."/>
            <person name="Chen C."/>
            <person name="Shaw J."/>
            <person name="Wu H."/>
            <person name="Hsiao K."/>
            <person name="Chao Y."/>
            <person name="Chu M."/>
            <person name="Cheng C."/>
            <person name="Hour A."/>
            <person name="Lee P."/>
            <person name="Lin S."/>
            <person name="Lin Y."/>
            <person name="Liou J."/>
            <person name="Liu S."/>
            <person name="Hsing Y."/>
            <person name="Raghuvanshi S."/>
            <person name="Mohanty A."/>
            <person name="Bharti A.K."/>
            <person name="Gaur A."/>
            <person name="Gupta V."/>
            <person name="Kumar D."/>
            <person name="Ravi V."/>
            <person name="Vij S."/>
            <person name="Kapur A."/>
            <person name="Khurana P."/>
            <person name="Khurana P."/>
            <person name="Khurana J.P."/>
            <person name="Tyagi A.K."/>
            <person name="Gaikwad K."/>
            <person name="Singh A."/>
            <person name="Dalal V."/>
            <person name="Srivastava S."/>
            <person name="Dixit A."/>
            <person name="Pal A.K."/>
            <person name="Ghazi I.A."/>
            <person name="Yadav M."/>
            <person name="Pandit A."/>
            <person name="Bhargava A."/>
            <person name="Sureshbabu K."/>
            <person name="Batra K."/>
            <person name="Sharma T.R."/>
            <person name="Mohapatra T."/>
            <person name="Singh N.K."/>
            <person name="Messing J."/>
            <person name="Nelson A.B."/>
            <person name="Fuks G."/>
            <person name="Kavchok S."/>
            <person name="Keizer G."/>
            <person name="Linton E."/>
            <person name="Llaca V."/>
            <person name="Song R."/>
            <person name="Tanyolac B."/>
            <person name="Young S."/>
            <person name="Ho-Il K."/>
            <person name="Hahn J.H."/>
            <person name="Sangsakoo G."/>
            <person name="Vanavichit A."/>
            <person name="de Mattos Luiz.A.T."/>
            <person name="Zimmer P.D."/>
            <person name="Malone G."/>
            <person name="Dellagostin O."/>
            <person name="de Oliveira A.C."/>
            <person name="Bevan M."/>
            <person name="Bancroft I."/>
            <person name="Minx P."/>
            <person name="Cordum H."/>
            <person name="Wilson R."/>
            <person name="Cheng Z."/>
            <person name="Jin W."/>
            <person name="Jiang J."/>
            <person name="Leong S.A."/>
            <person name="Iwama H."/>
            <person name="Gojobori T."/>
            <person name="Itoh T."/>
            <person name="Niimura Y."/>
            <person name="Fujii Y."/>
            <person name="Habara T."/>
            <person name="Sakai H."/>
            <person name="Sato Y."/>
            <person name="Wilson G."/>
            <person name="Kumar K."/>
            <person name="McCouch S."/>
            <person name="Juretic N."/>
            <person name="Hoen D."/>
            <person name="Wright S."/>
            <person name="Bruskiewich R."/>
            <person name="Bureau T."/>
            <person name="Miyao A."/>
            <person name="Hirochika H."/>
            <person name="Nishikawa T."/>
            <person name="Kadowaki K."/>
            <person name="Sugiura M."/>
            <person name="Burr B."/>
            <person name="Sasaki T."/>
        </authorList>
    </citation>
    <scope>NUCLEOTIDE SEQUENCE [LARGE SCALE GENOMIC DNA]</scope>
    <source>
        <strain evidence="2">cv. Nipponbare</strain>
    </source>
</reference>
<organism evidence="1 2">
    <name type="scientific">Oryza sativa subsp. japonica</name>
    <name type="common">Rice</name>
    <dbReference type="NCBI Taxonomy" id="39947"/>
    <lineage>
        <taxon>Eukaryota</taxon>
        <taxon>Viridiplantae</taxon>
        <taxon>Streptophyta</taxon>
        <taxon>Embryophyta</taxon>
        <taxon>Tracheophyta</taxon>
        <taxon>Spermatophyta</taxon>
        <taxon>Magnoliopsida</taxon>
        <taxon>Liliopsida</taxon>
        <taxon>Poales</taxon>
        <taxon>Poaceae</taxon>
        <taxon>BOP clade</taxon>
        <taxon>Oryzoideae</taxon>
        <taxon>Oryzeae</taxon>
        <taxon>Oryzinae</taxon>
        <taxon>Oryza</taxon>
        <taxon>Oryza sativa</taxon>
    </lineage>
</organism>
<dbReference type="Proteomes" id="UP000059680">
    <property type="component" value="Chromosome 5"/>
</dbReference>
<dbReference type="AlphaFoldDB" id="A0A0P0WKJ5"/>
<feature type="non-terminal residue" evidence="1">
    <location>
        <position position="1"/>
    </location>
</feature>
<accession>A0A0P0WKJ5</accession>
<gene>
    <name evidence="1" type="ordered locus">Os05g0298800</name>
    <name evidence="1" type="ORF">OSNPB_050298800</name>
</gene>
<dbReference type="PaxDb" id="39947-A0A0P0WKJ5"/>